<reference evidence="1" key="1">
    <citation type="submission" date="2023-09" db="EMBL/GenBank/DDBJ databases">
        <title>Vallitalea sediminicola and Vallitalea maricola sp. nov., anaerobic bacteria isolated from marine sediment.</title>
        <authorList>
            <person name="Hirano S."/>
            <person name="Maeda A."/>
            <person name="Terahara T."/>
            <person name="Mori K."/>
            <person name="Hamada M."/>
            <person name="Matsumoto R."/>
            <person name="Kobayashi T."/>
        </authorList>
    </citation>
    <scope>NUCLEOTIDE SEQUENCE</scope>
    <source>
        <strain evidence="1">AN17-2</strain>
    </source>
</reference>
<name>A0ACB5UMP4_9FIRM</name>
<evidence type="ECO:0000313" key="1">
    <source>
        <dbReference type="EMBL" id="GMQ63803.1"/>
    </source>
</evidence>
<keyword evidence="2" id="KW-1185">Reference proteome</keyword>
<keyword evidence="1" id="KW-0378">Hydrolase</keyword>
<sequence>MTKDRLEQLKKLCNNKTLNNMNIIKDNLREYSACEDGNYFKISAKNVHNEFLDLSHIFVWTPSFYTGMACLAYMDTKDTEYLKWLNGFYDEYYHKIFDTPMNTMHDLGFLYSPYSVALYKMTGDVNQKRVGIKAAEELAKRFMVKGNYIRAWGRLDDKIPEYVSEELSKNHFFTESKGLAIIDSMMNIPLLYWATEVTGNMYFANIANAHADMTLKYFIRDDYSVYHAYRFDEKTGEPIGGTNYCGYSDESYWARGATWAIYGFAIAYGYTHNEKYLEASKKLAEKYIENIKETIVPVWDFRLPEGQVEAKDTSAAAVAACAFIEIAKYDDDKELLDWADKIIEKLATEEYINEDINCSGILKQSNGRELYWICGDYYFMEAINKRLNDIESFW</sequence>
<accession>A0ACB5UMP4</accession>
<organism evidence="1 2">
    <name type="scientific">Vallitalea maricola</name>
    <dbReference type="NCBI Taxonomy" id="3074433"/>
    <lineage>
        <taxon>Bacteria</taxon>
        <taxon>Bacillati</taxon>
        <taxon>Bacillota</taxon>
        <taxon>Clostridia</taxon>
        <taxon>Lachnospirales</taxon>
        <taxon>Vallitaleaceae</taxon>
        <taxon>Vallitalea</taxon>
    </lineage>
</organism>
<protein>
    <submittedName>
        <fullName evidence="1">Glycoside hydrolase family 88 protein</fullName>
    </submittedName>
</protein>
<gene>
    <name evidence="1" type="ORF">AN2V17_30390</name>
</gene>
<proteinExistence type="predicted"/>
<dbReference type="EMBL" id="BTPU01000053">
    <property type="protein sequence ID" value="GMQ63803.1"/>
    <property type="molecule type" value="Genomic_DNA"/>
</dbReference>
<dbReference type="Proteomes" id="UP001374599">
    <property type="component" value="Unassembled WGS sequence"/>
</dbReference>
<evidence type="ECO:0000313" key="2">
    <source>
        <dbReference type="Proteomes" id="UP001374599"/>
    </source>
</evidence>
<comment type="caution">
    <text evidence="1">The sequence shown here is derived from an EMBL/GenBank/DDBJ whole genome shotgun (WGS) entry which is preliminary data.</text>
</comment>